<organism evidence="1 2">
    <name type="scientific">Coemansia reversa (strain ATCC 12441 / NRRL 1564)</name>
    <dbReference type="NCBI Taxonomy" id="763665"/>
    <lineage>
        <taxon>Eukaryota</taxon>
        <taxon>Fungi</taxon>
        <taxon>Fungi incertae sedis</taxon>
        <taxon>Zoopagomycota</taxon>
        <taxon>Kickxellomycotina</taxon>
        <taxon>Kickxellomycetes</taxon>
        <taxon>Kickxellales</taxon>
        <taxon>Kickxellaceae</taxon>
        <taxon>Coemansia</taxon>
    </lineage>
</organism>
<dbReference type="AlphaFoldDB" id="A0A2G5BLU6"/>
<accession>A0A2G5BLU6</accession>
<name>A0A2G5BLU6_COERN</name>
<dbReference type="EMBL" id="KZ303486">
    <property type="protein sequence ID" value="PIA19677.1"/>
    <property type="molecule type" value="Genomic_DNA"/>
</dbReference>
<dbReference type="Proteomes" id="UP000242474">
    <property type="component" value="Unassembled WGS sequence"/>
</dbReference>
<evidence type="ECO:0000313" key="1">
    <source>
        <dbReference type="EMBL" id="PIA19677.1"/>
    </source>
</evidence>
<reference evidence="1 2" key="1">
    <citation type="journal article" date="2015" name="Genome Biol. Evol.">
        <title>Phylogenomic analyses indicate that early fungi evolved digesting cell walls of algal ancestors of land plants.</title>
        <authorList>
            <person name="Chang Y."/>
            <person name="Wang S."/>
            <person name="Sekimoto S."/>
            <person name="Aerts A.L."/>
            <person name="Choi C."/>
            <person name="Clum A."/>
            <person name="LaButti K.M."/>
            <person name="Lindquist E.A."/>
            <person name="Yee Ngan C."/>
            <person name="Ohm R.A."/>
            <person name="Salamov A.A."/>
            <person name="Grigoriev I.V."/>
            <person name="Spatafora J.W."/>
            <person name="Berbee M.L."/>
        </authorList>
    </citation>
    <scope>NUCLEOTIDE SEQUENCE [LARGE SCALE GENOMIC DNA]</scope>
    <source>
        <strain evidence="1 2">NRRL 1564</strain>
    </source>
</reference>
<gene>
    <name evidence="1" type="ORF">COEREDRAFT_84296</name>
</gene>
<protein>
    <submittedName>
        <fullName evidence="1">Uncharacterized protein</fullName>
    </submittedName>
</protein>
<sequence>MFTQDSGKKELTAAVITGTSGSPVHLRYEGKLTYEKVVEKISNDLVTRIPGGGKGFLCGIPNSVEAWVSDGDTIEVSFFEPDDSGFVWVDKSDVEDNKSQPDDNSQEIQEYEEINKPTNTSELSFSQCEAFYFYFYFYPPSEKLNGYFTIPDFVSAVTESKHKSCPKLSVAKVKYRVCSELLQYCSISFEDEKLSDEVKNQLRDMNTGIQEIQDQCVKDIKVEYVKF</sequence>
<evidence type="ECO:0000313" key="2">
    <source>
        <dbReference type="Proteomes" id="UP000242474"/>
    </source>
</evidence>
<keyword evidence="2" id="KW-1185">Reference proteome</keyword>
<proteinExistence type="predicted"/>